<evidence type="ECO:0000313" key="2">
    <source>
        <dbReference type="EMBL" id="RFD20757.1"/>
    </source>
</evidence>
<feature type="transmembrane region" description="Helical" evidence="1">
    <location>
        <begin position="32"/>
        <end position="51"/>
    </location>
</feature>
<protein>
    <submittedName>
        <fullName evidence="2">Uncharacterized protein</fullName>
    </submittedName>
</protein>
<dbReference type="OrthoDB" id="7280499at2"/>
<reference evidence="2 3" key="1">
    <citation type="submission" date="2018-08" db="EMBL/GenBank/DDBJ databases">
        <title>Komagataeibacter sp. AV 382.</title>
        <authorList>
            <person name="Skraban J."/>
            <person name="Trcek J."/>
        </authorList>
    </citation>
    <scope>NUCLEOTIDE SEQUENCE [LARGE SCALE GENOMIC DNA]</scope>
    <source>
        <strain evidence="2 3">AV 382</strain>
    </source>
</reference>
<dbReference type="Proteomes" id="UP000262371">
    <property type="component" value="Unassembled WGS sequence"/>
</dbReference>
<keyword evidence="1" id="KW-0812">Transmembrane</keyword>
<evidence type="ECO:0000256" key="1">
    <source>
        <dbReference type="SAM" id="Phobius"/>
    </source>
</evidence>
<sequence length="72" mass="7631">MGAPVVFTLFALATLVLQGVAPQMDGAWRTLTGFYVTFALGAVLLEFLVALRPARAVPGAREKEQEPAGRDG</sequence>
<evidence type="ECO:0000313" key="3">
    <source>
        <dbReference type="Proteomes" id="UP000262371"/>
    </source>
</evidence>
<comment type="caution">
    <text evidence="2">The sequence shown here is derived from an EMBL/GenBank/DDBJ whole genome shotgun (WGS) entry which is preliminary data.</text>
</comment>
<keyword evidence="1" id="KW-1133">Transmembrane helix</keyword>
<keyword evidence="1" id="KW-0472">Membrane</keyword>
<dbReference type="AlphaFoldDB" id="A0A371Z2R6"/>
<proteinExistence type="predicted"/>
<keyword evidence="3" id="KW-1185">Reference proteome</keyword>
<accession>A0A371Z2R6</accession>
<dbReference type="RefSeq" id="WP_116702214.1">
    <property type="nucleotide sequence ID" value="NZ_QUWV01000033.1"/>
</dbReference>
<name>A0A371Z2R6_9PROT</name>
<gene>
    <name evidence="2" type="ORF">DY926_04125</name>
</gene>
<organism evidence="2 3">
    <name type="scientific">Komagataeibacter melaceti</name>
    <dbReference type="NCBI Taxonomy" id="2766577"/>
    <lineage>
        <taxon>Bacteria</taxon>
        <taxon>Pseudomonadati</taxon>
        <taxon>Pseudomonadota</taxon>
        <taxon>Alphaproteobacteria</taxon>
        <taxon>Acetobacterales</taxon>
        <taxon>Acetobacteraceae</taxon>
        <taxon>Komagataeibacter</taxon>
    </lineage>
</organism>
<dbReference type="EMBL" id="QUWV01000033">
    <property type="protein sequence ID" value="RFD20757.1"/>
    <property type="molecule type" value="Genomic_DNA"/>
</dbReference>